<dbReference type="Proteomes" id="UP000694853">
    <property type="component" value="Unplaced"/>
</dbReference>
<dbReference type="PROSITE" id="PS00107">
    <property type="entry name" value="PROTEIN_KINASE_ATP"/>
    <property type="match status" value="1"/>
</dbReference>
<dbReference type="CDD" id="cd14066">
    <property type="entry name" value="STKc_IRAK"/>
    <property type="match status" value="1"/>
</dbReference>
<dbReference type="PROSITE" id="PS50011">
    <property type="entry name" value="PROTEIN_KINASE_DOM"/>
    <property type="match status" value="1"/>
</dbReference>
<keyword evidence="9" id="KW-1133">Transmembrane helix</keyword>
<keyword evidence="4" id="KW-0812">Transmembrane</keyword>
<keyword evidence="5" id="KW-0732">Signal</keyword>
<dbReference type="RefSeq" id="XP_027364787.1">
    <property type="nucleotide sequence ID" value="XM_027508986.1"/>
</dbReference>
<dbReference type="InterPro" id="IPR017441">
    <property type="entry name" value="Protein_kinase_ATP_BS"/>
</dbReference>
<name>A0A8B8MAF3_ABRPR</name>
<keyword evidence="3" id="KW-0808">Transferase</keyword>
<evidence type="ECO:0000256" key="12">
    <source>
        <dbReference type="PROSITE-ProRule" id="PRU10141"/>
    </source>
</evidence>
<reference evidence="15" key="1">
    <citation type="journal article" date="2019" name="Toxins">
        <title>Detection of Abrin-Like and Prepropulchellin-Like Toxin Genes and Transcripts Using Whole Genome Sequencing and Full-Length Transcript Sequencing of Abrus precatorius.</title>
        <authorList>
            <person name="Hovde B.T."/>
            <person name="Daligault H.E."/>
            <person name="Hanschen E.R."/>
            <person name="Kunde Y.A."/>
            <person name="Johnson M.B."/>
            <person name="Starkenburg S.R."/>
            <person name="Johnson S.L."/>
        </authorList>
    </citation>
    <scope>NUCLEOTIDE SEQUENCE [LARGE SCALE GENOMIC DNA]</scope>
</reference>
<evidence type="ECO:0000259" key="14">
    <source>
        <dbReference type="PROSITE" id="PS50011"/>
    </source>
</evidence>
<proteinExistence type="predicted"/>
<dbReference type="OrthoDB" id="4062651at2759"/>
<dbReference type="GO" id="GO:0005524">
    <property type="term" value="F:ATP binding"/>
    <property type="evidence" value="ECO:0007669"/>
    <property type="project" value="UniProtKB-UniRule"/>
</dbReference>
<dbReference type="GO" id="GO:0005886">
    <property type="term" value="C:plasma membrane"/>
    <property type="evidence" value="ECO:0007669"/>
    <property type="project" value="UniProtKB-ARBA"/>
</dbReference>
<evidence type="ECO:0000256" key="13">
    <source>
        <dbReference type="SAM" id="MobiDB-lite"/>
    </source>
</evidence>
<sequence length="724" mass="81635">MHRTRLIEKTCEIIFLVNWRINWFQIFLYAVKKWELQLAKKIMGGFDDVRVRGLRVSEVYVLFCGLTVLRLPATGSHEACPHLFDCGNLGTIGFPFTTIERKECGALAIYGCDDSNQTAEKHVRLNNGGKRFQVTKVEQRWRWWYSISIIDHDFREVLQNASCNCKAFSYNITLPPHSSFGSFYIEKNITAFQCNKSKTLKMIPSNFFKNKTCSEFDIYFGPSNSDDASLHSLVSTCSTHYFPVGEGFVLSGNPWPYFTPKFTIQFSPSDYCNRCHHSAGHCQLDNKSKVYCATRRRSGTWKLGLGLGDVQTHFTGLGIGASMVFGLILLWRCKRKHGRGRAQGQLHSTNAYADPHSETERIFFGVPVFSYKDLQEATNNFDLTRKLGDGGFGTVYYGKLGDGREVAIKHLFEHNYRRVEQFMNEIEILTRLRHKNLVSLYGCTSRHSHELLLVYEYIPNGTVASHLHGNLSRVGVLTWPIRMQIAIDTATALAYLHASNIIHRDVKTNNILLDINFSVKVADFGLSRLLPNDATHVSTAPQGSPGYLDPEYFQCYQLTDKSDVYSFGVVLIELISSMPAVDAARERDEVKLANLASKKIQKGKLCELVDPSLGFELDHQVTRMLTSVAELAIQCVQGDRELRPSMDEVVEALQKFGSGKYEREDLVLRDESAGISSGEEVHLPSSASQDSGQVGYFMNQKLPASPKSLTEKWECESTTPSSRG</sequence>
<evidence type="ECO:0000256" key="4">
    <source>
        <dbReference type="ARBA" id="ARBA00022692"/>
    </source>
</evidence>
<evidence type="ECO:0000256" key="11">
    <source>
        <dbReference type="ARBA" id="ARBA00023180"/>
    </source>
</evidence>
<dbReference type="GeneID" id="113871895"/>
<evidence type="ECO:0000313" key="15">
    <source>
        <dbReference type="Proteomes" id="UP000694853"/>
    </source>
</evidence>
<feature type="binding site" evidence="12">
    <location>
        <position position="409"/>
    </location>
    <ligand>
        <name>ATP</name>
        <dbReference type="ChEBI" id="CHEBI:30616"/>
    </ligand>
</feature>
<protein>
    <submittedName>
        <fullName evidence="16">LEAF RUST 10 DISEASE-RESISTANCE LOCUS RECEPTOR-LIKE PROTEIN KINASE-like 1.1</fullName>
    </submittedName>
</protein>
<evidence type="ECO:0000256" key="1">
    <source>
        <dbReference type="ARBA" id="ARBA00004167"/>
    </source>
</evidence>
<evidence type="ECO:0000256" key="5">
    <source>
        <dbReference type="ARBA" id="ARBA00022729"/>
    </source>
</evidence>
<dbReference type="GO" id="GO:0004674">
    <property type="term" value="F:protein serine/threonine kinase activity"/>
    <property type="evidence" value="ECO:0007669"/>
    <property type="project" value="UniProtKB-KW"/>
</dbReference>
<keyword evidence="2" id="KW-0723">Serine/threonine-protein kinase</keyword>
<dbReference type="Gene3D" id="3.30.200.20">
    <property type="entry name" value="Phosphorylase Kinase, domain 1"/>
    <property type="match status" value="1"/>
</dbReference>
<accession>A0A8B8MAF3</accession>
<evidence type="ECO:0000256" key="8">
    <source>
        <dbReference type="ARBA" id="ARBA00022840"/>
    </source>
</evidence>
<feature type="region of interest" description="Disordered" evidence="13">
    <location>
        <begin position="677"/>
        <end position="724"/>
    </location>
</feature>
<keyword evidence="7" id="KW-0418">Kinase</keyword>
<dbReference type="SMART" id="SM00220">
    <property type="entry name" value="S_TKc"/>
    <property type="match status" value="1"/>
</dbReference>
<reference evidence="16" key="2">
    <citation type="submission" date="2025-08" db="UniProtKB">
        <authorList>
            <consortium name="RefSeq"/>
        </authorList>
    </citation>
    <scope>IDENTIFICATION</scope>
    <source>
        <tissue evidence="16">Young leaves</tissue>
    </source>
</reference>
<dbReference type="AlphaFoldDB" id="A0A8B8MAF3"/>
<comment type="subcellular location">
    <subcellularLocation>
        <location evidence="1">Membrane</location>
        <topology evidence="1">Single-pass membrane protein</topology>
    </subcellularLocation>
</comment>
<dbReference type="Gene3D" id="1.10.510.10">
    <property type="entry name" value="Transferase(Phosphotransferase) domain 1"/>
    <property type="match status" value="1"/>
</dbReference>
<dbReference type="InterPro" id="IPR008271">
    <property type="entry name" value="Ser/Thr_kinase_AS"/>
</dbReference>
<keyword evidence="11" id="KW-0325">Glycoprotein</keyword>
<dbReference type="PROSITE" id="PS00108">
    <property type="entry name" value="PROTEIN_KINASE_ST"/>
    <property type="match status" value="1"/>
</dbReference>
<dbReference type="KEGG" id="aprc:113871895"/>
<dbReference type="InterPro" id="IPR000719">
    <property type="entry name" value="Prot_kinase_dom"/>
</dbReference>
<keyword evidence="6 12" id="KW-0547">Nucleotide-binding</keyword>
<dbReference type="Pfam" id="PF07714">
    <property type="entry name" value="PK_Tyr_Ser-Thr"/>
    <property type="match status" value="1"/>
</dbReference>
<dbReference type="InterPro" id="IPR011009">
    <property type="entry name" value="Kinase-like_dom_sf"/>
</dbReference>
<evidence type="ECO:0000256" key="10">
    <source>
        <dbReference type="ARBA" id="ARBA00023136"/>
    </source>
</evidence>
<keyword evidence="8 12" id="KW-0067">ATP-binding</keyword>
<gene>
    <name evidence="16" type="primary">LOC113871895</name>
</gene>
<organism evidence="15 16">
    <name type="scientific">Abrus precatorius</name>
    <name type="common">Indian licorice</name>
    <name type="synonym">Glycine abrus</name>
    <dbReference type="NCBI Taxonomy" id="3816"/>
    <lineage>
        <taxon>Eukaryota</taxon>
        <taxon>Viridiplantae</taxon>
        <taxon>Streptophyta</taxon>
        <taxon>Embryophyta</taxon>
        <taxon>Tracheophyta</taxon>
        <taxon>Spermatophyta</taxon>
        <taxon>Magnoliopsida</taxon>
        <taxon>eudicotyledons</taxon>
        <taxon>Gunneridae</taxon>
        <taxon>Pentapetalae</taxon>
        <taxon>rosids</taxon>
        <taxon>fabids</taxon>
        <taxon>Fabales</taxon>
        <taxon>Fabaceae</taxon>
        <taxon>Papilionoideae</taxon>
        <taxon>50 kb inversion clade</taxon>
        <taxon>NPAAA clade</taxon>
        <taxon>indigoferoid/millettioid clade</taxon>
        <taxon>Abreae</taxon>
        <taxon>Abrus</taxon>
    </lineage>
</organism>
<feature type="domain" description="Protein kinase" evidence="14">
    <location>
        <begin position="381"/>
        <end position="657"/>
    </location>
</feature>
<evidence type="ECO:0000256" key="6">
    <source>
        <dbReference type="ARBA" id="ARBA00022741"/>
    </source>
</evidence>
<keyword evidence="10" id="KW-0472">Membrane</keyword>
<keyword evidence="15" id="KW-1185">Reference proteome</keyword>
<evidence type="ECO:0000313" key="16">
    <source>
        <dbReference type="RefSeq" id="XP_027364787.1"/>
    </source>
</evidence>
<evidence type="ECO:0000256" key="2">
    <source>
        <dbReference type="ARBA" id="ARBA00022527"/>
    </source>
</evidence>
<evidence type="ECO:0000256" key="7">
    <source>
        <dbReference type="ARBA" id="ARBA00022777"/>
    </source>
</evidence>
<dbReference type="PANTHER" id="PTHR46008">
    <property type="entry name" value="LEAF RUST 10 DISEASE-RESISTANCE LOCUS RECEPTOR-LIKE PROTEIN KINASE-LIKE 1.4"/>
    <property type="match status" value="1"/>
</dbReference>
<evidence type="ECO:0000256" key="9">
    <source>
        <dbReference type="ARBA" id="ARBA00022989"/>
    </source>
</evidence>
<dbReference type="FunFam" id="1.10.510.10:FF:000161">
    <property type="entry name" value="Wall-associated receptor kinase-like 20"/>
    <property type="match status" value="1"/>
</dbReference>
<dbReference type="SUPFAM" id="SSF56112">
    <property type="entry name" value="Protein kinase-like (PK-like)"/>
    <property type="match status" value="1"/>
</dbReference>
<dbReference type="PANTHER" id="PTHR46008:SF2">
    <property type="entry name" value="LEAF RUST 10 DISEASE-RESISTANCE LOCUS RECEPTOR-LIKE PROTEIN KINASE-LIKE 1.4"/>
    <property type="match status" value="1"/>
</dbReference>
<evidence type="ECO:0000256" key="3">
    <source>
        <dbReference type="ARBA" id="ARBA00022679"/>
    </source>
</evidence>
<dbReference type="InterPro" id="IPR001245">
    <property type="entry name" value="Ser-Thr/Tyr_kinase_cat_dom"/>
</dbReference>